<dbReference type="Proteomes" id="UP001497535">
    <property type="component" value="Unassembled WGS sequence"/>
</dbReference>
<evidence type="ECO:0000313" key="1">
    <source>
        <dbReference type="EMBL" id="CAK5127596.1"/>
    </source>
</evidence>
<sequence>MSNIYSDHYIYNGKLGFFSGISLTVLVTHLLTENQSKTSTIYQLLTKFFDSYSQNYQKIRVIGQENAEEPEPIILEENTKNYDINLDWNIKKEINDRTNLYLNLEILNNQKLEKMKKHAKLVWPIITPGFPKQNAGFNVNLSTRTIIWKEMNNAKQLLLNMRGAVSKANQRKSKNKVELDTYLKRQWEDLLNITHDFSKKYHNYLALVCTYSSSNLYGEDFCDFSTTRIRLQLLFTIETETGAICHANLQKPIKEMQECPQEFKKKGWLCIIWLVGIEYEETDGESRIKDLDKINNAEGKNILVEFKEKIMESYKPYIKDAHGFKFIREKQEKIKADLGFYVKYLNREEVTKWTLI</sequence>
<name>A0ACB1B8H1_MELEN</name>
<dbReference type="EMBL" id="CAVMJV010000245">
    <property type="protein sequence ID" value="CAK5127596.1"/>
    <property type="molecule type" value="Genomic_DNA"/>
</dbReference>
<protein>
    <submittedName>
        <fullName evidence="1">Uncharacterized protein</fullName>
    </submittedName>
</protein>
<comment type="caution">
    <text evidence="1">The sequence shown here is derived from an EMBL/GenBank/DDBJ whole genome shotgun (WGS) entry which is preliminary data.</text>
</comment>
<gene>
    <name evidence="1" type="ORF">MENTE1834_LOCUS48588</name>
</gene>
<proteinExistence type="predicted"/>
<keyword evidence="2" id="KW-1185">Reference proteome</keyword>
<organism evidence="1 2">
    <name type="scientific">Meloidogyne enterolobii</name>
    <name type="common">Root-knot nematode worm</name>
    <name type="synonym">Meloidogyne mayaguensis</name>
    <dbReference type="NCBI Taxonomy" id="390850"/>
    <lineage>
        <taxon>Eukaryota</taxon>
        <taxon>Metazoa</taxon>
        <taxon>Ecdysozoa</taxon>
        <taxon>Nematoda</taxon>
        <taxon>Chromadorea</taxon>
        <taxon>Rhabditida</taxon>
        <taxon>Tylenchina</taxon>
        <taxon>Tylenchomorpha</taxon>
        <taxon>Tylenchoidea</taxon>
        <taxon>Meloidogynidae</taxon>
        <taxon>Meloidogyninae</taxon>
        <taxon>Meloidogyne</taxon>
    </lineage>
</organism>
<reference evidence="1" key="1">
    <citation type="submission" date="2023-11" db="EMBL/GenBank/DDBJ databases">
        <authorList>
            <person name="Poullet M."/>
        </authorList>
    </citation>
    <scope>NUCLEOTIDE SEQUENCE</scope>
    <source>
        <strain evidence="1">E1834</strain>
    </source>
</reference>
<evidence type="ECO:0000313" key="2">
    <source>
        <dbReference type="Proteomes" id="UP001497535"/>
    </source>
</evidence>
<accession>A0ACB1B8H1</accession>